<dbReference type="EMBL" id="WTYQ01000001">
    <property type="protein sequence ID" value="MXP25140.1"/>
    <property type="molecule type" value="Genomic_DNA"/>
</dbReference>
<evidence type="ECO:0000256" key="4">
    <source>
        <dbReference type="ARBA" id="ARBA00023239"/>
    </source>
</evidence>
<evidence type="ECO:0000313" key="6">
    <source>
        <dbReference type="EMBL" id="MXP25140.1"/>
    </source>
</evidence>
<gene>
    <name evidence="6" type="ORF">GRI39_03645</name>
</gene>
<evidence type="ECO:0000256" key="3">
    <source>
        <dbReference type="ARBA" id="ARBA00022833"/>
    </source>
</evidence>
<dbReference type="PANTHER" id="PTHR33337:SF40">
    <property type="entry name" value="CENP-V_GFA DOMAIN-CONTAINING PROTEIN-RELATED"/>
    <property type="match status" value="1"/>
</dbReference>
<dbReference type="PANTHER" id="PTHR33337">
    <property type="entry name" value="GFA DOMAIN-CONTAINING PROTEIN"/>
    <property type="match status" value="1"/>
</dbReference>
<proteinExistence type="inferred from homology"/>
<protein>
    <submittedName>
        <fullName evidence="6">GFA family protein</fullName>
    </submittedName>
</protein>
<dbReference type="OrthoDB" id="7186766at2"/>
<feature type="domain" description="CENP-V/GFA" evidence="5">
    <location>
        <begin position="5"/>
        <end position="117"/>
    </location>
</feature>
<keyword evidence="4" id="KW-0456">Lyase</keyword>
<sequence length="132" mass="14246">MPDPIEGGCLCGACRYTSTGEILNIRACHCHRCQKATGAAFYARVMVPLESVAMSGPVGWCGSDGDVRRGFCQNCGTSLFSERQSAGTVGLSMGSIDTPDRYAPQEHIWTSSKQEWLRLDDGKPQYAKGPPV</sequence>
<dbReference type="Pfam" id="PF04828">
    <property type="entry name" value="GFA"/>
    <property type="match status" value="1"/>
</dbReference>
<keyword evidence="3" id="KW-0862">Zinc</keyword>
<dbReference type="Gene3D" id="3.90.1590.10">
    <property type="entry name" value="glutathione-dependent formaldehyde- activating enzyme (gfa)"/>
    <property type="match status" value="1"/>
</dbReference>
<evidence type="ECO:0000256" key="1">
    <source>
        <dbReference type="ARBA" id="ARBA00005495"/>
    </source>
</evidence>
<dbReference type="InterPro" id="IPR006913">
    <property type="entry name" value="CENP-V/GFA"/>
</dbReference>
<dbReference type="GO" id="GO:0016846">
    <property type="term" value="F:carbon-sulfur lyase activity"/>
    <property type="evidence" value="ECO:0007669"/>
    <property type="project" value="InterPro"/>
</dbReference>
<dbReference type="AlphaFoldDB" id="A0A845A4L6"/>
<dbReference type="Proteomes" id="UP000460561">
    <property type="component" value="Unassembled WGS sequence"/>
</dbReference>
<dbReference type="SUPFAM" id="SSF51316">
    <property type="entry name" value="Mss4-like"/>
    <property type="match status" value="1"/>
</dbReference>
<accession>A0A845A4L6</accession>
<evidence type="ECO:0000259" key="5">
    <source>
        <dbReference type="PROSITE" id="PS51891"/>
    </source>
</evidence>
<organism evidence="6 7">
    <name type="scientific">Altericroceibacterium indicum</name>
    <dbReference type="NCBI Taxonomy" id="374177"/>
    <lineage>
        <taxon>Bacteria</taxon>
        <taxon>Pseudomonadati</taxon>
        <taxon>Pseudomonadota</taxon>
        <taxon>Alphaproteobacteria</taxon>
        <taxon>Sphingomonadales</taxon>
        <taxon>Erythrobacteraceae</taxon>
        <taxon>Altericroceibacterium</taxon>
    </lineage>
</organism>
<dbReference type="InterPro" id="IPR011057">
    <property type="entry name" value="Mss4-like_sf"/>
</dbReference>
<keyword evidence="2" id="KW-0479">Metal-binding</keyword>
<name>A0A845A4L6_9SPHN</name>
<comment type="caution">
    <text evidence="6">The sequence shown here is derived from an EMBL/GenBank/DDBJ whole genome shotgun (WGS) entry which is preliminary data.</text>
</comment>
<dbReference type="GO" id="GO:0046872">
    <property type="term" value="F:metal ion binding"/>
    <property type="evidence" value="ECO:0007669"/>
    <property type="project" value="UniProtKB-KW"/>
</dbReference>
<reference evidence="6 7" key="1">
    <citation type="submission" date="2019-12" db="EMBL/GenBank/DDBJ databases">
        <title>Genomic-based taxomic classification of the family Erythrobacteraceae.</title>
        <authorList>
            <person name="Xu L."/>
        </authorList>
    </citation>
    <scope>NUCLEOTIDE SEQUENCE [LARGE SCALE GENOMIC DNA]</scope>
    <source>
        <strain evidence="6 7">DSM 18604</strain>
    </source>
</reference>
<comment type="similarity">
    <text evidence="1">Belongs to the Gfa family.</text>
</comment>
<keyword evidence="7" id="KW-1185">Reference proteome</keyword>
<evidence type="ECO:0000313" key="7">
    <source>
        <dbReference type="Proteomes" id="UP000460561"/>
    </source>
</evidence>
<evidence type="ECO:0000256" key="2">
    <source>
        <dbReference type="ARBA" id="ARBA00022723"/>
    </source>
</evidence>
<dbReference type="PROSITE" id="PS51891">
    <property type="entry name" value="CENP_V_GFA"/>
    <property type="match status" value="1"/>
</dbReference>